<feature type="compositionally biased region" description="Polar residues" evidence="1">
    <location>
        <begin position="16"/>
        <end position="27"/>
    </location>
</feature>
<dbReference type="AlphaFoldDB" id="A0A0U1M893"/>
<keyword evidence="3" id="KW-1185">Reference proteome</keyword>
<gene>
    <name evidence="2" type="ORF">PISL3812_08869</name>
</gene>
<dbReference type="EMBL" id="CVMT01000010">
    <property type="protein sequence ID" value="CRG91815.1"/>
    <property type="molecule type" value="Genomic_DNA"/>
</dbReference>
<evidence type="ECO:0000313" key="2">
    <source>
        <dbReference type="EMBL" id="CRG91815.1"/>
    </source>
</evidence>
<sequence>MPDMSALPPKEHQVKPKNQGSPETSSVYEVESDTTEHVAFASAARAAWFLDQVFRTLHAEDLDTRLLQLDGLDHALRTFLSTIMNSDGRVLRRYCTAIVLAIRTLYILHLQILNQASQINQSHKRTPSELRSKSSAVLNTLITMTENITAAHSDFSLLLMDSLPPSFAFIISTTISNMEYSEFQGDRLDSAKKNLDSSLRKFRERWES</sequence>
<dbReference type="Proteomes" id="UP000054383">
    <property type="component" value="Unassembled WGS sequence"/>
</dbReference>
<evidence type="ECO:0000313" key="3">
    <source>
        <dbReference type="Proteomes" id="UP000054383"/>
    </source>
</evidence>
<evidence type="ECO:0000256" key="1">
    <source>
        <dbReference type="SAM" id="MobiDB-lite"/>
    </source>
</evidence>
<organism evidence="2 3">
    <name type="scientific">Talaromyces islandicus</name>
    <name type="common">Penicillium islandicum</name>
    <dbReference type="NCBI Taxonomy" id="28573"/>
    <lineage>
        <taxon>Eukaryota</taxon>
        <taxon>Fungi</taxon>
        <taxon>Dikarya</taxon>
        <taxon>Ascomycota</taxon>
        <taxon>Pezizomycotina</taxon>
        <taxon>Eurotiomycetes</taxon>
        <taxon>Eurotiomycetidae</taxon>
        <taxon>Eurotiales</taxon>
        <taxon>Trichocomaceae</taxon>
        <taxon>Talaromyces</taxon>
        <taxon>Talaromyces sect. Islandici</taxon>
    </lineage>
</organism>
<protein>
    <submittedName>
        <fullName evidence="2">Uncharacterized protein</fullName>
    </submittedName>
</protein>
<accession>A0A0U1M893</accession>
<proteinExistence type="predicted"/>
<dbReference type="OrthoDB" id="3862662at2759"/>
<name>A0A0U1M893_TALIS</name>
<feature type="region of interest" description="Disordered" evidence="1">
    <location>
        <begin position="1"/>
        <end position="29"/>
    </location>
</feature>
<reference evidence="2 3" key="1">
    <citation type="submission" date="2015-04" db="EMBL/GenBank/DDBJ databases">
        <authorList>
            <person name="Syromyatnikov M.Y."/>
            <person name="Popov V.N."/>
        </authorList>
    </citation>
    <scope>NUCLEOTIDE SEQUENCE [LARGE SCALE GENOMIC DNA]</scope>
    <source>
        <strain evidence="2">WF-38-12</strain>
    </source>
</reference>